<dbReference type="Proteomes" id="UP001231649">
    <property type="component" value="Chromosome 21"/>
</dbReference>
<sequence>MLGDVWKLAHNIQIENVEENNLPKICKHLDELVTTQSVTRRLSLRASSNLLGGTAKLYKQSLDKLYHDVIKLNEDFIHRRRRHCEPTSSSERADSMSESTIEVPEEMRRTAAEEFENTSFSPKRGRKTEYPIVNTTKRITMSTSTSENLLGNDANSNEEDIPDENADADHLDSEDMGTDSKSKDGSQEIDVEEPILEERNPENHHKEKGIQTSPILTSRNCTRRTRINSRGDQGFNRNLPFGYILIHDNYYSRIPRKIIFTSINSDINNLI</sequence>
<reference evidence="1" key="1">
    <citation type="submission" date="2023-03" db="EMBL/GenBank/DDBJ databases">
        <title>Chromosome-level genomes of two armyworms, Mythimna separata and Mythimna loreyi, provide insights into the biosynthesis and reception of sex pheromones.</title>
        <authorList>
            <person name="Zhao H."/>
        </authorList>
    </citation>
    <scope>NUCLEOTIDE SEQUENCE</scope>
    <source>
        <strain evidence="1">BeijingLab</strain>
    </source>
</reference>
<organism evidence="1 2">
    <name type="scientific">Mythimna loreyi</name>
    <dbReference type="NCBI Taxonomy" id="667449"/>
    <lineage>
        <taxon>Eukaryota</taxon>
        <taxon>Metazoa</taxon>
        <taxon>Ecdysozoa</taxon>
        <taxon>Arthropoda</taxon>
        <taxon>Hexapoda</taxon>
        <taxon>Insecta</taxon>
        <taxon>Pterygota</taxon>
        <taxon>Neoptera</taxon>
        <taxon>Endopterygota</taxon>
        <taxon>Lepidoptera</taxon>
        <taxon>Glossata</taxon>
        <taxon>Ditrysia</taxon>
        <taxon>Noctuoidea</taxon>
        <taxon>Noctuidae</taxon>
        <taxon>Noctuinae</taxon>
        <taxon>Hadenini</taxon>
        <taxon>Mythimna</taxon>
    </lineage>
</organism>
<accession>A0ACC2QB23</accession>
<protein>
    <submittedName>
        <fullName evidence="1">Uncharacterized protein</fullName>
    </submittedName>
</protein>
<dbReference type="EMBL" id="CM056797">
    <property type="protein sequence ID" value="KAJ8712847.1"/>
    <property type="molecule type" value="Genomic_DNA"/>
</dbReference>
<name>A0ACC2QB23_9NEOP</name>
<evidence type="ECO:0000313" key="1">
    <source>
        <dbReference type="EMBL" id="KAJ8712847.1"/>
    </source>
</evidence>
<evidence type="ECO:0000313" key="2">
    <source>
        <dbReference type="Proteomes" id="UP001231649"/>
    </source>
</evidence>
<comment type="caution">
    <text evidence="1">The sequence shown here is derived from an EMBL/GenBank/DDBJ whole genome shotgun (WGS) entry which is preliminary data.</text>
</comment>
<gene>
    <name evidence="1" type="ORF">PYW08_008151</name>
</gene>
<proteinExistence type="predicted"/>
<keyword evidence="2" id="KW-1185">Reference proteome</keyword>